<protein>
    <submittedName>
        <fullName evidence="1">Uncharacterized protein</fullName>
    </submittedName>
</protein>
<sequence>MRITPTKWQLEFAESKSRSLVAIAQQRRGKTIAALLAAKPQSVVCVPTYEQFLYCMMLVDILAISPSPHIYPVSQVFIGFSQDFPCYVSDNITEIILDEPHLMFSIQDLVKWRQKFPGIVKVIGTEPQGSMYYSLLGVLGWDVMYVGEGD</sequence>
<keyword evidence="4" id="KW-1185">Reference proteome</keyword>
<dbReference type="EMBL" id="VCDX01000006">
    <property type="protein sequence ID" value="TYL12751.1"/>
    <property type="molecule type" value="Genomic_DNA"/>
</dbReference>
<evidence type="ECO:0000313" key="1">
    <source>
        <dbReference type="EMBL" id="AOQ24648.1"/>
    </source>
</evidence>
<evidence type="ECO:0000313" key="3">
    <source>
        <dbReference type="Proteomes" id="UP000094598"/>
    </source>
</evidence>
<dbReference type="AlphaFoldDB" id="A0AAC9HJ16"/>
<dbReference type="Proteomes" id="UP000094598">
    <property type="component" value="Chromosome"/>
</dbReference>
<reference evidence="2 4" key="2">
    <citation type="submission" date="2019-05" db="EMBL/GenBank/DDBJ databases">
        <title>Genome sequence of Moorella thermoacetica ATCC 33924.</title>
        <authorList>
            <person name="Poehlein A."/>
            <person name="Bengelsdorf F.R."/>
            <person name="Duerre P."/>
            <person name="Daniel R."/>
        </authorList>
    </citation>
    <scope>NUCLEOTIDE SEQUENCE [LARGE SCALE GENOMIC DNA]</scope>
    <source>
        <strain evidence="2 4">ATCC 33924</strain>
    </source>
</reference>
<name>A0AAC9HJ16_NEOTH</name>
<dbReference type="EMBL" id="CP017019">
    <property type="protein sequence ID" value="AOQ24648.1"/>
    <property type="molecule type" value="Genomic_DNA"/>
</dbReference>
<gene>
    <name evidence="1" type="ORF">Maut_02220</name>
    <name evidence="2" type="ORF">MTAT_19930</name>
</gene>
<evidence type="ECO:0000313" key="2">
    <source>
        <dbReference type="EMBL" id="TYL12751.1"/>
    </source>
</evidence>
<reference evidence="1 3" key="1">
    <citation type="submission" date="2016-08" db="EMBL/GenBank/DDBJ databases">
        <title>Moorella thermoacetica DSM 103132.</title>
        <authorList>
            <person name="Jendresen C.B."/>
            <person name="Redl S.M."/>
            <person name="Jensen T.O."/>
            <person name="Nielsen A.T."/>
        </authorList>
    </citation>
    <scope>NUCLEOTIDE SEQUENCE [LARGE SCALE GENOMIC DNA]</scope>
    <source>
        <strain evidence="1 3">DSM 103132</strain>
    </source>
</reference>
<dbReference type="Proteomes" id="UP000322283">
    <property type="component" value="Unassembled WGS sequence"/>
</dbReference>
<proteinExistence type="predicted"/>
<accession>A0AAC9HJ16</accession>
<evidence type="ECO:0000313" key="4">
    <source>
        <dbReference type="Proteomes" id="UP000322283"/>
    </source>
</evidence>
<organism evidence="1 3">
    <name type="scientific">Neomoorella thermoacetica</name>
    <name type="common">Clostridium thermoaceticum</name>
    <dbReference type="NCBI Taxonomy" id="1525"/>
    <lineage>
        <taxon>Bacteria</taxon>
        <taxon>Bacillati</taxon>
        <taxon>Bacillota</taxon>
        <taxon>Clostridia</taxon>
        <taxon>Neomoorellales</taxon>
        <taxon>Neomoorellaceae</taxon>
        <taxon>Neomoorella</taxon>
    </lineage>
</organism>